<dbReference type="Pfam" id="PF01343">
    <property type="entry name" value="Peptidase_S49"/>
    <property type="match status" value="1"/>
</dbReference>
<accession>A0A917P7B3</accession>
<comment type="caution">
    <text evidence="4">The sequence shown here is derived from an EMBL/GenBank/DDBJ whole genome shotgun (WGS) entry which is preliminary data.</text>
</comment>
<comment type="similarity">
    <text evidence="1">Belongs to the peptidase S49 family.</text>
</comment>
<evidence type="ECO:0000259" key="3">
    <source>
        <dbReference type="Pfam" id="PF01343"/>
    </source>
</evidence>
<reference evidence="4" key="2">
    <citation type="submission" date="2020-09" db="EMBL/GenBank/DDBJ databases">
        <authorList>
            <person name="Sun Q."/>
            <person name="Ohkuma M."/>
        </authorList>
    </citation>
    <scope>NUCLEOTIDE SEQUENCE</scope>
    <source>
        <strain evidence="4">JCM 14371</strain>
    </source>
</reference>
<dbReference type="Proteomes" id="UP000635726">
    <property type="component" value="Unassembled WGS sequence"/>
</dbReference>
<evidence type="ECO:0000313" key="4">
    <source>
        <dbReference type="EMBL" id="GGJ65297.1"/>
    </source>
</evidence>
<proteinExistence type="inferred from homology"/>
<dbReference type="AlphaFoldDB" id="A0A917P7B3"/>
<reference evidence="4" key="1">
    <citation type="journal article" date="2014" name="Int. J. Syst. Evol. Microbiol.">
        <title>Complete genome sequence of Corynebacterium casei LMG S-19264T (=DSM 44701T), isolated from a smear-ripened cheese.</title>
        <authorList>
            <consortium name="US DOE Joint Genome Institute (JGI-PGF)"/>
            <person name="Walter F."/>
            <person name="Albersmeier A."/>
            <person name="Kalinowski J."/>
            <person name="Ruckert C."/>
        </authorList>
    </citation>
    <scope>NUCLEOTIDE SEQUENCE</scope>
    <source>
        <strain evidence="4">JCM 14371</strain>
    </source>
</reference>
<organism evidence="4 5">
    <name type="scientific">Deinococcus aquiradiocola</name>
    <dbReference type="NCBI Taxonomy" id="393059"/>
    <lineage>
        <taxon>Bacteria</taxon>
        <taxon>Thermotogati</taxon>
        <taxon>Deinococcota</taxon>
        <taxon>Deinococci</taxon>
        <taxon>Deinococcales</taxon>
        <taxon>Deinococcaceae</taxon>
        <taxon>Deinococcus</taxon>
    </lineage>
</organism>
<evidence type="ECO:0000256" key="2">
    <source>
        <dbReference type="SAM" id="MobiDB-lite"/>
    </source>
</evidence>
<feature type="region of interest" description="Disordered" evidence="2">
    <location>
        <begin position="283"/>
        <end position="333"/>
    </location>
</feature>
<gene>
    <name evidence="4" type="ORF">GCM10008939_06510</name>
</gene>
<dbReference type="InterPro" id="IPR002142">
    <property type="entry name" value="Peptidase_S49"/>
</dbReference>
<dbReference type="PANTHER" id="PTHR42987:SF4">
    <property type="entry name" value="PROTEASE SOHB-RELATED"/>
    <property type="match status" value="1"/>
</dbReference>
<feature type="compositionally biased region" description="Acidic residues" evidence="2">
    <location>
        <begin position="296"/>
        <end position="307"/>
    </location>
</feature>
<dbReference type="GO" id="GO:0006508">
    <property type="term" value="P:proteolysis"/>
    <property type="evidence" value="ECO:0007669"/>
    <property type="project" value="InterPro"/>
</dbReference>
<dbReference type="CDD" id="cd07022">
    <property type="entry name" value="S49_Sppa_36K_type"/>
    <property type="match status" value="1"/>
</dbReference>
<dbReference type="EMBL" id="BMOE01000001">
    <property type="protein sequence ID" value="GGJ65297.1"/>
    <property type="molecule type" value="Genomic_DNA"/>
</dbReference>
<dbReference type="RefSeq" id="WP_188960752.1">
    <property type="nucleotide sequence ID" value="NZ_BMOE01000001.1"/>
</dbReference>
<dbReference type="SUPFAM" id="SSF52096">
    <property type="entry name" value="ClpP/crotonase"/>
    <property type="match status" value="1"/>
</dbReference>
<dbReference type="InterPro" id="IPR029045">
    <property type="entry name" value="ClpP/crotonase-like_dom_sf"/>
</dbReference>
<keyword evidence="5" id="KW-1185">Reference proteome</keyword>
<protein>
    <recommendedName>
        <fullName evidence="3">Peptidase S49 domain-containing protein</fullName>
    </recommendedName>
</protein>
<name>A0A917P7B3_9DEIO</name>
<sequence>MTPTRSPTPLNFLARALTHEAWGITPDALDGLRHTLDAGQAPTGDASRPGELSAATTFLPRLDVVGQRVAVVTLHGTVISRAPEWAETYGYVSPQAFARSVITAADDPSVTTIVLSCDSPGGTVSGTVEAAEAVAYARTRKPVVAVASDTMCSAAYWICSQATRIVVTPTAIVGSIGVITSHTDVSGYYSQLGVVVTYIRSAVRKALGQPTEKLTETALAERQALVDSIHAQFVAAVAAGRGKPAGTVTSRWATGQVWVGGEAVTAGLADRVASLSTVLAELTGNAAPPPDPTGPDPDDPEDDSEEDPTARARTSSAGGSVPPADPPPHSAQEAPRMNIHAITVKLQQGEPLTAEEGTFLAAHLGQAEPQATDTTPAPAAQDTSAWPAEARAAFESMNARLNATENRATAAEQAAAAERDIRLKGHFEARAVTLGQPVAFAATLRAAHDKLSPDEYDAYENALKVGAQAVSGLLQERGTATAQASGDVYAELGTRAKTLMAADARLTLADAQKQVMATDPAFAHRYHAALRH</sequence>
<dbReference type="Gene3D" id="3.90.226.10">
    <property type="entry name" value="2-enoyl-CoA Hydratase, Chain A, domain 1"/>
    <property type="match status" value="1"/>
</dbReference>
<dbReference type="Gene3D" id="6.20.330.10">
    <property type="match status" value="1"/>
</dbReference>
<evidence type="ECO:0000256" key="1">
    <source>
        <dbReference type="ARBA" id="ARBA00008683"/>
    </source>
</evidence>
<dbReference type="GO" id="GO:0008233">
    <property type="term" value="F:peptidase activity"/>
    <property type="evidence" value="ECO:0007669"/>
    <property type="project" value="InterPro"/>
</dbReference>
<dbReference type="PANTHER" id="PTHR42987">
    <property type="entry name" value="PEPTIDASE S49"/>
    <property type="match status" value="1"/>
</dbReference>
<evidence type="ECO:0000313" key="5">
    <source>
        <dbReference type="Proteomes" id="UP000635726"/>
    </source>
</evidence>
<dbReference type="InterPro" id="IPR033855">
    <property type="entry name" value="Protein_C"/>
</dbReference>
<feature type="domain" description="Peptidase S49" evidence="3">
    <location>
        <begin position="138"/>
        <end position="283"/>
    </location>
</feature>